<evidence type="ECO:0000313" key="2">
    <source>
        <dbReference type="Proteomes" id="UP001501525"/>
    </source>
</evidence>
<proteinExistence type="predicted"/>
<dbReference type="EMBL" id="BAABIY010000040">
    <property type="protein sequence ID" value="GAA5100549.1"/>
    <property type="molecule type" value="Genomic_DNA"/>
</dbReference>
<dbReference type="RefSeq" id="WP_345097127.1">
    <property type="nucleotide sequence ID" value="NZ_BAABIY010000040.1"/>
</dbReference>
<protein>
    <recommendedName>
        <fullName evidence="3">Phage related protein</fullName>
    </recommendedName>
</protein>
<evidence type="ECO:0008006" key="3">
    <source>
        <dbReference type="Google" id="ProtNLM"/>
    </source>
</evidence>
<keyword evidence="2" id="KW-1185">Reference proteome</keyword>
<reference evidence="2" key="1">
    <citation type="journal article" date="2019" name="Int. J. Syst. Evol. Microbiol.">
        <title>The Global Catalogue of Microorganisms (GCM) 10K type strain sequencing project: providing services to taxonomists for standard genome sequencing and annotation.</title>
        <authorList>
            <consortium name="The Broad Institute Genomics Platform"/>
            <consortium name="The Broad Institute Genome Sequencing Center for Infectious Disease"/>
            <person name="Wu L."/>
            <person name="Ma J."/>
        </authorList>
    </citation>
    <scope>NUCLEOTIDE SEQUENCE [LARGE SCALE GENOMIC DNA]</scope>
    <source>
        <strain evidence="2">JCM 17706</strain>
    </source>
</reference>
<evidence type="ECO:0000313" key="1">
    <source>
        <dbReference type="EMBL" id="GAA5100549.1"/>
    </source>
</evidence>
<name>A0ABP9MVY3_9HYPH</name>
<accession>A0ABP9MVY3</accession>
<dbReference type="Proteomes" id="UP001501525">
    <property type="component" value="Unassembled WGS sequence"/>
</dbReference>
<sequence length="384" mass="42073">MSRKKTPQVQTTTQTNAPPEWAADIFKKASSQALDLYNKGVGGNVYQGERVAGLGNLTKNALTGLQQAADQYHNPALTQWLNAPTQTAHNLLGMAQGNWIGGNSKFNAALQNALNKTSDAINQSMSGAGRYGSGAHTGVLADELGALATNATAQQYNQDVQNMMNANQMIDRSLYDQVNAANNYYQGQSNAQSNALKGGLIQDMNRQNMLDAQRQKWDEQDNQGWNRLEQLLRVGTQAAGNYGTTSGKSTIIPSVTKDPLRDAQKVLGLVGGILGLCDVRAKENIIPAGKKNGYPLYSFNYKGNPQRYLGVLAQEVLRLKPEAVFVNAKTKLLHVDYDKIGLKMEKLQMEKAKMEKITALQKKIAHFFSSLFARLSFLQKGYLL</sequence>
<organism evidence="1 2">
    <name type="scientific">Bartonella acomydis</name>
    <dbReference type="NCBI Taxonomy" id="686234"/>
    <lineage>
        <taxon>Bacteria</taxon>
        <taxon>Pseudomonadati</taxon>
        <taxon>Pseudomonadota</taxon>
        <taxon>Alphaproteobacteria</taxon>
        <taxon>Hyphomicrobiales</taxon>
        <taxon>Bartonellaceae</taxon>
        <taxon>Bartonella</taxon>
    </lineage>
</organism>
<comment type="caution">
    <text evidence="1">The sequence shown here is derived from an EMBL/GenBank/DDBJ whole genome shotgun (WGS) entry which is preliminary data.</text>
</comment>
<gene>
    <name evidence="1" type="ORF">GCM10023260_12470</name>
</gene>